<accession>A0A7Y0AIM5</accession>
<keyword evidence="3" id="KW-1185">Reference proteome</keyword>
<keyword evidence="1" id="KW-0732">Signal</keyword>
<organism evidence="2 3">
    <name type="scientific">Hymenobacter polaris</name>
    <dbReference type="NCBI Taxonomy" id="2682546"/>
    <lineage>
        <taxon>Bacteria</taxon>
        <taxon>Pseudomonadati</taxon>
        <taxon>Bacteroidota</taxon>
        <taxon>Cytophagia</taxon>
        <taxon>Cytophagales</taxon>
        <taxon>Hymenobacteraceae</taxon>
        <taxon>Hymenobacter</taxon>
    </lineage>
</organism>
<reference evidence="2 3" key="1">
    <citation type="submission" date="2020-04" db="EMBL/GenBank/DDBJ databases">
        <title>Hymenobacter polaris sp. nov., isolated from Arctic soil.</title>
        <authorList>
            <person name="Dahal R.H."/>
        </authorList>
    </citation>
    <scope>NUCLEOTIDE SEQUENCE [LARGE SCALE GENOMIC DNA]</scope>
    <source>
        <strain evidence="2 3">RP-2-7</strain>
    </source>
</reference>
<feature type="signal peptide" evidence="1">
    <location>
        <begin position="1"/>
        <end position="25"/>
    </location>
</feature>
<dbReference type="AlphaFoldDB" id="A0A7Y0AIM5"/>
<evidence type="ECO:0000313" key="3">
    <source>
        <dbReference type="Proteomes" id="UP000559626"/>
    </source>
</evidence>
<evidence type="ECO:0000313" key="2">
    <source>
        <dbReference type="EMBL" id="NML67862.1"/>
    </source>
</evidence>
<sequence>MHSPIKLLGLLSLVALCAGTTPTLAQKSGAISLTQVAPASLRLRLENPTVLAGRVQVVRQHGGQTLFTEPYTDSVYGHRFDFDHVPSGRYLVWIQAGDQVQRCLVRVQTRDQGSVIRRIKLASGAMPTAVLVKSWQSAPGSGTIAAGAALNPVTLSQELR</sequence>
<dbReference type="RefSeq" id="WP_169533570.1">
    <property type="nucleotide sequence ID" value="NZ_JABBGH010000004.1"/>
</dbReference>
<name>A0A7Y0AIM5_9BACT</name>
<gene>
    <name evidence="2" type="ORF">HHL22_21895</name>
</gene>
<dbReference type="EMBL" id="JABBGH010000004">
    <property type="protein sequence ID" value="NML67862.1"/>
    <property type="molecule type" value="Genomic_DNA"/>
</dbReference>
<proteinExistence type="predicted"/>
<comment type="caution">
    <text evidence="2">The sequence shown here is derived from an EMBL/GenBank/DDBJ whole genome shotgun (WGS) entry which is preliminary data.</text>
</comment>
<protein>
    <submittedName>
        <fullName evidence="2">Uncharacterized protein</fullName>
    </submittedName>
</protein>
<dbReference type="Proteomes" id="UP000559626">
    <property type="component" value="Unassembled WGS sequence"/>
</dbReference>
<evidence type="ECO:0000256" key="1">
    <source>
        <dbReference type="SAM" id="SignalP"/>
    </source>
</evidence>
<feature type="chain" id="PRO_5030944752" evidence="1">
    <location>
        <begin position="26"/>
        <end position="160"/>
    </location>
</feature>